<protein>
    <submittedName>
        <fullName evidence="3">Uncharacterized protein</fullName>
    </submittedName>
</protein>
<feature type="compositionally biased region" description="Polar residues" evidence="2">
    <location>
        <begin position="60"/>
        <end position="92"/>
    </location>
</feature>
<evidence type="ECO:0000313" key="3">
    <source>
        <dbReference type="EMBL" id="CAE0460402.1"/>
    </source>
</evidence>
<name>A0A7S3PZP7_9STRA</name>
<keyword evidence="1" id="KW-0175">Coiled coil</keyword>
<feature type="coiled-coil region" evidence="1">
    <location>
        <begin position="312"/>
        <end position="427"/>
    </location>
</feature>
<dbReference type="InterPro" id="IPR036770">
    <property type="entry name" value="Ankyrin_rpt-contain_sf"/>
</dbReference>
<dbReference type="SUPFAM" id="SSF48403">
    <property type="entry name" value="Ankyrin repeat"/>
    <property type="match status" value="1"/>
</dbReference>
<feature type="compositionally biased region" description="Low complexity" evidence="2">
    <location>
        <begin position="686"/>
        <end position="699"/>
    </location>
</feature>
<dbReference type="Gene3D" id="1.20.5.1700">
    <property type="match status" value="1"/>
</dbReference>
<feature type="compositionally biased region" description="Polar residues" evidence="2">
    <location>
        <begin position="883"/>
        <end position="899"/>
    </location>
</feature>
<dbReference type="AlphaFoldDB" id="A0A7S3PZP7"/>
<evidence type="ECO:0000256" key="1">
    <source>
        <dbReference type="SAM" id="Coils"/>
    </source>
</evidence>
<sequence>MNTHQKQWKVPDSVAPSPRMNMHPSSVRDAMHPDPSILQNSTMKISNINIQKAGSHDSAESNQSTSRMKPQNRWVQPNQPAKALSNTNTSGEGNEVDYYHNPTELFRWINYRRWDGARARVSSNPEECSVWVVSRHSTDGRILWRQLPLHLVCMQSGVKLSFGDENRELGDASSTSGGPMRNVEEELALHNAHLKQVEDLVEELLDAYPDAALQQDDQGMMPLHSCVSNINPSSSPNERVLSMLLLANATALQVQDRFGRTPLDIMKEKCASATPIPGADDALRLMLRAEDMILDIKKSLDNEIKSEVYQVEQRADNERQASQRIITRLEQELADEQKKAQMEYTSAGEVRETSNIVKEELRMVKKDFDTLELDLDQTRKERDDLVSKNDIVRKELDKQENIVSQIRRESEKELDEQKQLTASLRSEASTARAMAEGMEAQLRTKFSNAEDLRNTVTGLRKEISSINASSKREIKKLKEDIERLEDENKQSRNAADEMLAKNANLEKRNEDLDKHLGYVLASFNSLSAEYDQLYDSSTRNESSMMKLFKNESSAISATLKRQKKLFEATISEQERLLTESLKKQTSMSDMFGQSKKKERESIQKIKKDLQLVRAQLSTEHCTVTEPGIQQAGIIDMKRSTSSLIDSPPRFNTENCSETIFHEASSSKLATPSREMLSHHTQKYSVSQTAKHSASKATSSMLNNSRSLNESKAAVAEPHVSNTTGAEYKSPGLLKFLEERACHSSHRPFGPRGGLNMKETISTPSSAFKSADLSPSSKHGSKFEASGYDQIHRTTKIDATPPLMTFDNSRGLSSTAISHGTDFPSHCHSIGDDGKYHNTSPSQKSFSLDEFSDVDSRISLSTYNDHRDQYRGMRSSVKKGTIKISDNNSGDRLNSSRPQY</sequence>
<organism evidence="3">
    <name type="scientific">Chaetoceros debilis</name>
    <dbReference type="NCBI Taxonomy" id="122233"/>
    <lineage>
        <taxon>Eukaryota</taxon>
        <taxon>Sar</taxon>
        <taxon>Stramenopiles</taxon>
        <taxon>Ochrophyta</taxon>
        <taxon>Bacillariophyta</taxon>
        <taxon>Coscinodiscophyceae</taxon>
        <taxon>Chaetocerotophycidae</taxon>
        <taxon>Chaetocerotales</taxon>
        <taxon>Chaetocerotaceae</taxon>
        <taxon>Chaetoceros</taxon>
    </lineage>
</organism>
<gene>
    <name evidence="3" type="ORF">CDEB00056_LOCUS5243</name>
</gene>
<feature type="region of interest" description="Disordered" evidence="2">
    <location>
        <begin position="663"/>
        <end position="701"/>
    </location>
</feature>
<dbReference type="EMBL" id="HBIO01007072">
    <property type="protein sequence ID" value="CAE0460402.1"/>
    <property type="molecule type" value="Transcribed_RNA"/>
</dbReference>
<dbReference type="Gene3D" id="1.25.40.20">
    <property type="entry name" value="Ankyrin repeat-containing domain"/>
    <property type="match status" value="1"/>
</dbReference>
<proteinExistence type="predicted"/>
<feature type="region of interest" description="Disordered" evidence="2">
    <location>
        <begin position="1"/>
        <end position="35"/>
    </location>
</feature>
<evidence type="ECO:0000256" key="2">
    <source>
        <dbReference type="SAM" id="MobiDB-lite"/>
    </source>
</evidence>
<feature type="coiled-coil region" evidence="1">
    <location>
        <begin position="460"/>
        <end position="515"/>
    </location>
</feature>
<feature type="region of interest" description="Disordered" evidence="2">
    <location>
        <begin position="864"/>
        <end position="899"/>
    </location>
</feature>
<feature type="region of interest" description="Disordered" evidence="2">
    <location>
        <begin position="52"/>
        <end position="96"/>
    </location>
</feature>
<reference evidence="3" key="1">
    <citation type="submission" date="2021-01" db="EMBL/GenBank/DDBJ databases">
        <authorList>
            <person name="Corre E."/>
            <person name="Pelletier E."/>
            <person name="Niang G."/>
            <person name="Scheremetjew M."/>
            <person name="Finn R."/>
            <person name="Kale V."/>
            <person name="Holt S."/>
            <person name="Cochrane G."/>
            <person name="Meng A."/>
            <person name="Brown T."/>
            <person name="Cohen L."/>
        </authorList>
    </citation>
    <scope>NUCLEOTIDE SEQUENCE</scope>
    <source>
        <strain evidence="3">MM31A-1</strain>
    </source>
</reference>
<accession>A0A7S3PZP7</accession>